<protein>
    <submittedName>
        <fullName evidence="1">Uncharacterized protein</fullName>
    </submittedName>
</protein>
<dbReference type="Proteomes" id="UP001346869">
    <property type="component" value="Unassembled WGS sequence"/>
</dbReference>
<dbReference type="AlphaFoldDB" id="A0AAN7XEM7"/>
<gene>
    <name evidence="1" type="ORF">PBY51_021017</name>
</gene>
<comment type="caution">
    <text evidence="1">The sequence shown here is derived from an EMBL/GenBank/DDBJ whole genome shotgun (WGS) entry which is preliminary data.</text>
</comment>
<name>A0AAN7XEM7_ELEMC</name>
<reference evidence="1 2" key="1">
    <citation type="journal article" date="2023" name="Genes (Basel)">
        <title>Chromosome-Level Genome Assembly and Circadian Gene Repertoire of the Patagonia Blennie Eleginops maclovinus-The Closest Ancestral Proxy of Antarctic Cryonotothenioids.</title>
        <authorList>
            <person name="Cheng C.C."/>
            <person name="Rivera-Colon A.G."/>
            <person name="Minhas B.F."/>
            <person name="Wilson L."/>
            <person name="Rayamajhi N."/>
            <person name="Vargas-Chacoff L."/>
            <person name="Catchen J.M."/>
        </authorList>
    </citation>
    <scope>NUCLEOTIDE SEQUENCE [LARGE SCALE GENOMIC DNA]</scope>
    <source>
        <strain evidence="1">JMC-PN-2008</strain>
    </source>
</reference>
<organism evidence="1 2">
    <name type="scientific">Eleginops maclovinus</name>
    <name type="common">Patagonian blennie</name>
    <name type="synonym">Eleginus maclovinus</name>
    <dbReference type="NCBI Taxonomy" id="56733"/>
    <lineage>
        <taxon>Eukaryota</taxon>
        <taxon>Metazoa</taxon>
        <taxon>Chordata</taxon>
        <taxon>Craniata</taxon>
        <taxon>Vertebrata</taxon>
        <taxon>Euteleostomi</taxon>
        <taxon>Actinopterygii</taxon>
        <taxon>Neopterygii</taxon>
        <taxon>Teleostei</taxon>
        <taxon>Neoteleostei</taxon>
        <taxon>Acanthomorphata</taxon>
        <taxon>Eupercaria</taxon>
        <taxon>Perciformes</taxon>
        <taxon>Notothenioidei</taxon>
        <taxon>Eleginopidae</taxon>
        <taxon>Eleginops</taxon>
    </lineage>
</organism>
<sequence length="112" mass="12093">MEAAGQHERGESGNYILPLELISVTRLIMKCPQLIVSLAARRASFSSRLLQCGGADAWEAGEGRHPTSALKKITSGGGGATRQRHIYLHPHWSAESTAEVVSFCSSTSYHGR</sequence>
<reference evidence="1 2" key="2">
    <citation type="journal article" date="2023" name="Mol. Biol. Evol.">
        <title>Genomics of Secondarily Temperate Adaptation in the Only Non-Antarctic Icefish.</title>
        <authorList>
            <person name="Rivera-Colon A.G."/>
            <person name="Rayamajhi N."/>
            <person name="Minhas B.F."/>
            <person name="Madrigal G."/>
            <person name="Bilyk K.T."/>
            <person name="Yoon V."/>
            <person name="Hune M."/>
            <person name="Gregory S."/>
            <person name="Cheng C.H.C."/>
            <person name="Catchen J.M."/>
        </authorList>
    </citation>
    <scope>NUCLEOTIDE SEQUENCE [LARGE SCALE GENOMIC DNA]</scope>
    <source>
        <strain evidence="1">JMC-PN-2008</strain>
    </source>
</reference>
<dbReference type="EMBL" id="JAUZQC010000014">
    <property type="protein sequence ID" value="KAK5859462.1"/>
    <property type="molecule type" value="Genomic_DNA"/>
</dbReference>
<accession>A0AAN7XEM7</accession>
<proteinExistence type="predicted"/>
<evidence type="ECO:0000313" key="1">
    <source>
        <dbReference type="EMBL" id="KAK5859462.1"/>
    </source>
</evidence>
<keyword evidence="2" id="KW-1185">Reference proteome</keyword>
<evidence type="ECO:0000313" key="2">
    <source>
        <dbReference type="Proteomes" id="UP001346869"/>
    </source>
</evidence>